<dbReference type="AlphaFoldDB" id="J7S8G4"/>
<dbReference type="RefSeq" id="XP_022465764.1">
    <property type="nucleotide sequence ID" value="XM_022609360.1"/>
</dbReference>
<dbReference type="GO" id="GO:1903468">
    <property type="term" value="P:positive regulation of DNA replication initiation"/>
    <property type="evidence" value="ECO:0007669"/>
    <property type="project" value="EnsemblFungi"/>
</dbReference>
<dbReference type="Pfam" id="PF08630">
    <property type="entry name" value="Dfp1_Him1_M"/>
    <property type="match status" value="1"/>
</dbReference>
<dbReference type="Pfam" id="PF22437">
    <property type="entry name" value="DBF4_BRCT"/>
    <property type="match status" value="1"/>
</dbReference>
<organism evidence="7 8">
    <name type="scientific">Huiozyma naganishii (strain ATCC MYA-139 / BCRC 22969 / CBS 8797 / KCTC 17520 / NBRC 10181 / NCYC 3082 / Yp74L-3)</name>
    <name type="common">Yeast</name>
    <name type="synonym">Kazachstania naganishii</name>
    <dbReference type="NCBI Taxonomy" id="1071383"/>
    <lineage>
        <taxon>Eukaryota</taxon>
        <taxon>Fungi</taxon>
        <taxon>Dikarya</taxon>
        <taxon>Ascomycota</taxon>
        <taxon>Saccharomycotina</taxon>
        <taxon>Saccharomycetes</taxon>
        <taxon>Saccharomycetales</taxon>
        <taxon>Saccharomycetaceae</taxon>
        <taxon>Huiozyma</taxon>
    </lineage>
</organism>
<keyword evidence="8" id="KW-1185">Reference proteome</keyword>
<evidence type="ECO:0000256" key="5">
    <source>
        <dbReference type="SAM" id="MobiDB-lite"/>
    </source>
</evidence>
<keyword evidence="3" id="KW-0862">Zinc</keyword>
<dbReference type="GO" id="GO:0006279">
    <property type="term" value="P:premeiotic DNA replication"/>
    <property type="evidence" value="ECO:0007669"/>
    <property type="project" value="EnsemblFungi"/>
</dbReference>
<feature type="region of interest" description="Disordered" evidence="5">
    <location>
        <begin position="548"/>
        <end position="605"/>
    </location>
</feature>
<dbReference type="OMA" id="IITLEWK"/>
<dbReference type="PANTHER" id="PTHR15375:SF26">
    <property type="entry name" value="PROTEIN CHIFFON"/>
    <property type="match status" value="1"/>
</dbReference>
<reference evidence="7 8" key="1">
    <citation type="journal article" date="2011" name="Proc. Natl. Acad. Sci. U.S.A.">
        <title>Evolutionary erosion of yeast sex chromosomes by mating-type switching accidents.</title>
        <authorList>
            <person name="Gordon J.L."/>
            <person name="Armisen D."/>
            <person name="Proux-Wera E."/>
            <person name="Oheigeartaigh S.S."/>
            <person name="Byrne K.P."/>
            <person name="Wolfe K.H."/>
        </authorList>
    </citation>
    <scope>NUCLEOTIDE SEQUENCE [LARGE SCALE GENOMIC DNA]</scope>
    <source>
        <strain evidence="8">ATCC MYA-139 / BCRC 22969 / CBS 8797 / CCRC 22969 / KCTC 17520 / NBRC 10181 / NCYC 3082</strain>
    </source>
</reference>
<evidence type="ECO:0000256" key="4">
    <source>
        <dbReference type="PROSITE-ProRule" id="PRU00600"/>
    </source>
</evidence>
<keyword evidence="1" id="KW-0479">Metal-binding</keyword>
<dbReference type="eggNOG" id="KOG4139">
    <property type="taxonomic scope" value="Eukaryota"/>
</dbReference>
<dbReference type="HOGENOM" id="CLU_023948_0_0_1"/>
<dbReference type="Gene3D" id="6.10.250.3410">
    <property type="entry name" value="DBF zinc finger"/>
    <property type="match status" value="1"/>
</dbReference>
<dbReference type="GO" id="GO:0001100">
    <property type="term" value="P:negative regulation of exit from mitosis"/>
    <property type="evidence" value="ECO:0007669"/>
    <property type="project" value="EnsemblFungi"/>
</dbReference>
<dbReference type="GO" id="GO:0043539">
    <property type="term" value="F:protein serine/threonine kinase activator activity"/>
    <property type="evidence" value="ECO:0007669"/>
    <property type="project" value="EnsemblFungi"/>
</dbReference>
<dbReference type="GO" id="GO:0060903">
    <property type="term" value="P:positive regulation of meiosis I"/>
    <property type="evidence" value="ECO:0007669"/>
    <property type="project" value="EnsemblFungi"/>
</dbReference>
<feature type="compositionally biased region" description="Pro residues" evidence="5">
    <location>
        <begin position="33"/>
        <end position="43"/>
    </location>
</feature>
<dbReference type="InterPro" id="IPR051590">
    <property type="entry name" value="Replication_Regulatory_Kinase"/>
</dbReference>
<dbReference type="FunFam" id="6.10.250.3410:FF:000001">
    <property type="entry name" value="Protein DBF4 homolog A"/>
    <property type="match status" value="1"/>
</dbReference>
<dbReference type="GO" id="GO:0003688">
    <property type="term" value="F:DNA replication origin binding"/>
    <property type="evidence" value="ECO:0007669"/>
    <property type="project" value="EnsemblFungi"/>
</dbReference>
<dbReference type="InterPro" id="IPR036420">
    <property type="entry name" value="BRCT_dom_sf"/>
</dbReference>
<dbReference type="PROSITE" id="PS51265">
    <property type="entry name" value="ZF_DBF4"/>
    <property type="match status" value="1"/>
</dbReference>
<dbReference type="GO" id="GO:0033314">
    <property type="term" value="P:mitotic DNA replication checkpoint signaling"/>
    <property type="evidence" value="ECO:0007669"/>
    <property type="project" value="EnsemblFungi"/>
</dbReference>
<dbReference type="InterPro" id="IPR038545">
    <property type="entry name" value="Znf_DBF_sf"/>
</dbReference>
<reference evidence="8" key="2">
    <citation type="submission" date="2012-08" db="EMBL/GenBank/DDBJ databases">
        <title>Genome sequence of Kazachstania naganishii.</title>
        <authorList>
            <person name="Gordon J.L."/>
            <person name="Armisen D."/>
            <person name="Proux-Wera E."/>
            <person name="OhEigeartaigh S.S."/>
            <person name="Byrne K.P."/>
            <person name="Wolfe K.H."/>
        </authorList>
    </citation>
    <scope>NUCLEOTIDE SEQUENCE [LARGE SCALE GENOMIC DNA]</scope>
    <source>
        <strain evidence="8">ATCC MYA-139 / BCRC 22969 / CBS 8797 / CCRC 22969 / KCTC 17520 / NBRC 10181 / NCYC 3082</strain>
    </source>
</reference>
<feature type="region of interest" description="Disordered" evidence="5">
    <location>
        <begin position="442"/>
        <end position="474"/>
    </location>
</feature>
<feature type="domain" description="DBF4-type" evidence="6">
    <location>
        <begin position="608"/>
        <end position="657"/>
    </location>
</feature>
<dbReference type="OrthoDB" id="21380at2759"/>
<dbReference type="GO" id="GO:0006270">
    <property type="term" value="P:DNA replication initiation"/>
    <property type="evidence" value="ECO:0007669"/>
    <property type="project" value="EnsemblFungi"/>
</dbReference>
<dbReference type="InterPro" id="IPR055116">
    <property type="entry name" value="DBF4_BRCT"/>
</dbReference>
<dbReference type="Gene3D" id="3.40.50.10190">
    <property type="entry name" value="BRCT domain"/>
    <property type="match status" value="1"/>
</dbReference>
<dbReference type="GO" id="GO:0008270">
    <property type="term" value="F:zinc ion binding"/>
    <property type="evidence" value="ECO:0007669"/>
    <property type="project" value="UniProtKB-KW"/>
</dbReference>
<dbReference type="InterPro" id="IPR013939">
    <property type="entry name" value="Regulatory_Dfp1/Him1"/>
</dbReference>
<evidence type="ECO:0000256" key="3">
    <source>
        <dbReference type="ARBA" id="ARBA00022833"/>
    </source>
</evidence>
<proteinExistence type="predicted"/>
<dbReference type="PANTHER" id="PTHR15375">
    <property type="entry name" value="ACTIVATOR OF S-PHASE KINASE-RELATED"/>
    <property type="match status" value="1"/>
</dbReference>
<evidence type="ECO:0000259" key="6">
    <source>
        <dbReference type="PROSITE" id="PS51265"/>
    </source>
</evidence>
<evidence type="ECO:0000256" key="2">
    <source>
        <dbReference type="ARBA" id="ARBA00022771"/>
    </source>
</evidence>
<accession>J7S8G4</accession>
<feature type="region of interest" description="Disordered" evidence="5">
    <location>
        <begin position="32"/>
        <end position="92"/>
    </location>
</feature>
<sequence>MSLTSLNLEKYRKDQNNIHTHIHVHIVHRQTVLPPPTHSPHPSPSMSVPLKTTNRSPLRETDANLKPQSALGPRACPESHATAAAAPSTKKRALDRLEHSLVKQQRVKRTRSIEGAVLLNKPAGKPVAARAQALQPKELVEWQNNWLRILKRDTRIFFDVREDKKSGRLRHKLEEKRELLVAGFELLGAEISPFYDNRTTIVITTRSAEDIAQEMDSNDILVRARKNSIKVWGFEKAFRFLSNLNVEIDTFRLEDPQFKKLDSPDITAQTHLARASKTGTLSTLLKNEKIFGSNDRDPRTRRDDIHYFKYPHVYMYDLWQTWAPIITLEWKPQELADVEHLPYPTLKMGTFGRCPFIGDKLCDERSEKRVIKRYSRDQENRKHATELHIWYQHHAQPDFHNMHVPTMTIPHICNDSRYMYLQFPPHFEDLFGKINDDKSVMEEEALSTSTHSDNTAAADAEKHAATWREPATPQLKHAKLARQETEEFPDDLCNSFKKHSQVPFEIKASGVHQSNDVATSFGNGLGPTKASVTSKKIKTLNRLVVDRKLVSKTPSQANKTRHSSHKDVPAGSNLKISSNASSKLAPPAQVPAPAPTKMRAAKPAKRPVVRNPGYCENCRVKYEALEEHILSDKHLAFAENGLNFECIDSLIDKLKFQF</sequence>
<keyword evidence="2 4" id="KW-0863">Zinc-finger</keyword>
<dbReference type="GO" id="GO:0031431">
    <property type="term" value="C:Dbf4-dependent protein kinase complex"/>
    <property type="evidence" value="ECO:0007669"/>
    <property type="project" value="EnsemblFungi"/>
</dbReference>
<dbReference type="STRING" id="1071383.J7S8G4"/>
<evidence type="ECO:0000256" key="1">
    <source>
        <dbReference type="ARBA" id="ARBA00022723"/>
    </source>
</evidence>
<dbReference type="GO" id="GO:0000775">
    <property type="term" value="C:chromosome, centromeric region"/>
    <property type="evidence" value="ECO:0007669"/>
    <property type="project" value="EnsemblFungi"/>
</dbReference>
<evidence type="ECO:0000313" key="7">
    <source>
        <dbReference type="EMBL" id="CCK71519.1"/>
    </source>
</evidence>
<dbReference type="KEGG" id="kng:KNAG_0H01060"/>
<dbReference type="Proteomes" id="UP000006310">
    <property type="component" value="Chromosome 8"/>
</dbReference>
<dbReference type="GO" id="GO:0000785">
    <property type="term" value="C:chromatin"/>
    <property type="evidence" value="ECO:0007669"/>
    <property type="project" value="EnsemblFungi"/>
</dbReference>
<dbReference type="InterPro" id="IPR006572">
    <property type="entry name" value="Znf_DBF"/>
</dbReference>
<name>J7S8G4_HUIN7</name>
<gene>
    <name evidence="7" type="primary">KNAG0H01060</name>
    <name evidence="7" type="ordered locus">KNAG_0H01060</name>
</gene>
<feature type="compositionally biased region" description="Polar residues" evidence="5">
    <location>
        <begin position="446"/>
        <end position="455"/>
    </location>
</feature>
<dbReference type="GeneID" id="34527251"/>
<dbReference type="EMBL" id="HE978321">
    <property type="protein sequence ID" value="CCK71519.1"/>
    <property type="molecule type" value="Genomic_DNA"/>
</dbReference>
<dbReference type="SMART" id="SM00586">
    <property type="entry name" value="ZnF_DBF"/>
    <property type="match status" value="1"/>
</dbReference>
<dbReference type="Pfam" id="PF07535">
    <property type="entry name" value="zf-DBF"/>
    <property type="match status" value="1"/>
</dbReference>
<evidence type="ECO:0000313" key="8">
    <source>
        <dbReference type="Proteomes" id="UP000006310"/>
    </source>
</evidence>
<protein>
    <recommendedName>
        <fullName evidence="6">DBF4-type domain-containing protein</fullName>
    </recommendedName>
</protein>